<evidence type="ECO:0000313" key="6">
    <source>
        <dbReference type="EMBL" id="MBP2258452.1"/>
    </source>
</evidence>
<comment type="function">
    <text evidence="2">Destroys radicals which are normally produced within the cells and which are toxic to biological systems. May play a role in favoring mycobacterial survival in phagocytes.</text>
</comment>
<dbReference type="RefSeq" id="WP_226371437.1">
    <property type="nucleotide sequence ID" value="NZ_JAGIKX010000026.1"/>
</dbReference>
<gene>
    <name evidence="6" type="ORF">J2Z81_002435</name>
</gene>
<protein>
    <recommendedName>
        <fullName evidence="3">Superoxide dismutase [Cu-Zn]</fullName>
        <ecNumber evidence="3">1.15.1.1</ecNumber>
    </recommendedName>
</protein>
<organism evidence="6 7">
    <name type="scientific">Virgibacillus alimentarius</name>
    <dbReference type="NCBI Taxonomy" id="698769"/>
    <lineage>
        <taxon>Bacteria</taxon>
        <taxon>Bacillati</taxon>
        <taxon>Bacillota</taxon>
        <taxon>Bacilli</taxon>
        <taxon>Bacillales</taxon>
        <taxon>Bacillaceae</taxon>
        <taxon>Virgibacillus</taxon>
    </lineage>
</organism>
<feature type="region of interest" description="Disordered" evidence="4">
    <location>
        <begin position="146"/>
        <end position="171"/>
    </location>
</feature>
<evidence type="ECO:0000256" key="3">
    <source>
        <dbReference type="RuleBase" id="RU000393"/>
    </source>
</evidence>
<accession>A0ABS4SAT3</accession>
<dbReference type="CDD" id="cd00305">
    <property type="entry name" value="Cu-Zn_Superoxide_Dismutase"/>
    <property type="match status" value="1"/>
</dbReference>
<sequence>MYFYHYHPYQMYYPVRQEVTRAFAQIRGSELAPNLHGYVTFMEVPYGTEVTVEVAGLPAYQPAQGDQDPIGPHGFHIHKHANCTVGDESDPFQAAGGHWNPDNQPHGNHAGDFPVLFSNDGYARMTFFTNRFRPQDVVGRSVMIHQNPDDYRSQPSGDSGKRIGCGPIKAF</sequence>
<dbReference type="InterPro" id="IPR036423">
    <property type="entry name" value="SOD-like_Cu/Zn_dom_sf"/>
</dbReference>
<keyword evidence="3 6" id="KW-0560">Oxidoreductase</keyword>
<evidence type="ECO:0000256" key="1">
    <source>
        <dbReference type="ARBA" id="ARBA00010457"/>
    </source>
</evidence>
<dbReference type="Pfam" id="PF00080">
    <property type="entry name" value="Sod_Cu"/>
    <property type="match status" value="1"/>
</dbReference>
<dbReference type="EMBL" id="JAGIKX010000026">
    <property type="protein sequence ID" value="MBP2258452.1"/>
    <property type="molecule type" value="Genomic_DNA"/>
</dbReference>
<comment type="cofactor">
    <cofactor evidence="3">
        <name>Cu cation</name>
        <dbReference type="ChEBI" id="CHEBI:23378"/>
    </cofactor>
    <text evidence="3">Binds 1 copper ion per subunit.</text>
</comment>
<dbReference type="Gene3D" id="2.60.40.200">
    <property type="entry name" value="Superoxide dismutase, copper/zinc binding domain"/>
    <property type="match status" value="1"/>
</dbReference>
<proteinExistence type="inferred from homology"/>
<dbReference type="InterPro" id="IPR001424">
    <property type="entry name" value="SOD_Cu_Zn_dom"/>
</dbReference>
<dbReference type="EC" id="1.15.1.1" evidence="3"/>
<comment type="caution">
    <text evidence="6">The sequence shown here is derived from an EMBL/GenBank/DDBJ whole genome shotgun (WGS) entry which is preliminary data.</text>
</comment>
<evidence type="ECO:0000259" key="5">
    <source>
        <dbReference type="Pfam" id="PF00080"/>
    </source>
</evidence>
<dbReference type="GO" id="GO:0004784">
    <property type="term" value="F:superoxide dismutase activity"/>
    <property type="evidence" value="ECO:0007669"/>
    <property type="project" value="UniProtKB-EC"/>
</dbReference>
<evidence type="ECO:0000313" key="7">
    <source>
        <dbReference type="Proteomes" id="UP001519294"/>
    </source>
</evidence>
<feature type="domain" description="Superoxide dismutase copper/zinc binding" evidence="5">
    <location>
        <begin position="36"/>
        <end position="168"/>
    </location>
</feature>
<dbReference type="Proteomes" id="UP001519294">
    <property type="component" value="Unassembled WGS sequence"/>
</dbReference>
<dbReference type="PROSITE" id="PS00332">
    <property type="entry name" value="SOD_CU_ZN_2"/>
    <property type="match status" value="1"/>
</dbReference>
<comment type="catalytic activity">
    <reaction evidence="3">
        <text>2 superoxide + 2 H(+) = H2O2 + O2</text>
        <dbReference type="Rhea" id="RHEA:20696"/>
        <dbReference type="ChEBI" id="CHEBI:15378"/>
        <dbReference type="ChEBI" id="CHEBI:15379"/>
        <dbReference type="ChEBI" id="CHEBI:16240"/>
        <dbReference type="ChEBI" id="CHEBI:18421"/>
        <dbReference type="EC" id="1.15.1.1"/>
    </reaction>
</comment>
<dbReference type="PANTHER" id="PTHR10003">
    <property type="entry name" value="SUPEROXIDE DISMUTASE CU-ZN -RELATED"/>
    <property type="match status" value="1"/>
</dbReference>
<dbReference type="InterPro" id="IPR018152">
    <property type="entry name" value="SOD_Cu/Zn_BS"/>
</dbReference>
<keyword evidence="3" id="KW-0862">Zinc</keyword>
<keyword evidence="3" id="KW-0186">Copper</keyword>
<keyword evidence="3" id="KW-0479">Metal-binding</keyword>
<evidence type="ECO:0000256" key="2">
    <source>
        <dbReference type="ARBA" id="ARBA00024900"/>
    </source>
</evidence>
<reference evidence="6 7" key="1">
    <citation type="submission" date="2021-03" db="EMBL/GenBank/DDBJ databases">
        <title>Genomic Encyclopedia of Type Strains, Phase IV (KMG-IV): sequencing the most valuable type-strain genomes for metagenomic binning, comparative biology and taxonomic classification.</title>
        <authorList>
            <person name="Goeker M."/>
        </authorList>
    </citation>
    <scope>NUCLEOTIDE SEQUENCE [LARGE SCALE GENOMIC DNA]</scope>
    <source>
        <strain evidence="6 7">DSM 25790</strain>
    </source>
</reference>
<comment type="cofactor">
    <cofactor evidence="3">
        <name>Zn(2+)</name>
        <dbReference type="ChEBI" id="CHEBI:29105"/>
    </cofactor>
    <text evidence="3">Binds 1 zinc ion per subunit.</text>
</comment>
<comment type="similarity">
    <text evidence="1 3">Belongs to the Cu-Zn superoxide dismutase family.</text>
</comment>
<dbReference type="SUPFAM" id="SSF49329">
    <property type="entry name" value="Cu,Zn superoxide dismutase-like"/>
    <property type="match status" value="1"/>
</dbReference>
<evidence type="ECO:0000256" key="4">
    <source>
        <dbReference type="SAM" id="MobiDB-lite"/>
    </source>
</evidence>
<name>A0ABS4SAT3_9BACI</name>
<keyword evidence="7" id="KW-1185">Reference proteome</keyword>
<dbReference type="InterPro" id="IPR024134">
    <property type="entry name" value="SOD_Cu/Zn_/chaperone"/>
</dbReference>